<proteinExistence type="predicted"/>
<evidence type="ECO:0000313" key="1">
    <source>
        <dbReference type="EMBL" id="SOQ48337.1"/>
    </source>
</evidence>
<name>A0A2H1W5M9_SPOFR</name>
<organism evidence="1">
    <name type="scientific">Spodoptera frugiperda</name>
    <name type="common">Fall armyworm</name>
    <dbReference type="NCBI Taxonomy" id="7108"/>
    <lineage>
        <taxon>Eukaryota</taxon>
        <taxon>Metazoa</taxon>
        <taxon>Ecdysozoa</taxon>
        <taxon>Arthropoda</taxon>
        <taxon>Hexapoda</taxon>
        <taxon>Insecta</taxon>
        <taxon>Pterygota</taxon>
        <taxon>Neoptera</taxon>
        <taxon>Endopterygota</taxon>
        <taxon>Lepidoptera</taxon>
        <taxon>Glossata</taxon>
        <taxon>Ditrysia</taxon>
        <taxon>Noctuoidea</taxon>
        <taxon>Noctuidae</taxon>
        <taxon>Amphipyrinae</taxon>
        <taxon>Spodoptera</taxon>
    </lineage>
</organism>
<gene>
    <name evidence="1" type="ORF">SFRICE_036670</name>
</gene>
<sequence length="221" mass="25233">MAGANVSTNRSADRALFVFFLNKPINEQKYRLMGLERGVIGPPVTSLTQRKCCFTSVYCEAVVSLGSSRLIRAKVWLSHILKSKSKLFISNKLFLTARLVRWLGNWLPRNVYRVQFPHGATLCVIHKLLFRVWVSCVSMSTCMFVNAPTTREKILVWCKIKKKKQKNLSESKSSQNNLFQIDQEGTFERQSKYNKIINVCLSVSPLVALFARSKSILIINL</sequence>
<protein>
    <submittedName>
        <fullName evidence="1">SFRICE_036670</fullName>
    </submittedName>
</protein>
<reference evidence="1" key="1">
    <citation type="submission" date="2016-07" db="EMBL/GenBank/DDBJ databases">
        <authorList>
            <person name="Bretaudeau A."/>
        </authorList>
    </citation>
    <scope>NUCLEOTIDE SEQUENCE</scope>
    <source>
        <strain evidence="1">Rice</strain>
        <tissue evidence="1">Whole body</tissue>
    </source>
</reference>
<dbReference type="EMBL" id="ODYU01006470">
    <property type="protein sequence ID" value="SOQ48337.1"/>
    <property type="molecule type" value="Genomic_DNA"/>
</dbReference>
<accession>A0A2H1W5M9</accession>
<dbReference type="AlphaFoldDB" id="A0A2H1W5M9"/>